<sequence length="2293" mass="225409">MAVAGKVQGATAHDSLSSVGPLALEPRYMFDAAGVATGADAAQDAQADAEAQHTADNASDSDVYSGDAAAAPAPGERKEIVVVDTSVAGWQDLIFGLAPGTETILLDGTKDGIAQLAQALNGRTGIDAIHILSHGDTGMVKLGTDTLASDTLALHSESLRAIGQSLSEQGDLLLYGCLIGDGGEGQSFVSALATLTGADIAVSNDLTGAESLGGDWDLEITTGDIEASVPLSSVAMNDFTGVLATTLTFEFDAATVNNGNIHDSSGGYAVVVSGGINDLTLFDHPSSPGKVIGVTGDEQSIGFGFSNSQVSFSLKEFYIYTQRSDAVTVRGYNSSGIRVFSFNAALNPFYAGGYGRVSTDNVVYSGQFVQDIAISSFKILNANAPTFGAGVANPLIFFDHVIFEDVVAAPINTAPSFSNLNGGSTFTEGGSSVVIDSNATAFDSELDAANNYTGSSLSITRNGGANAADVFGSSGQLGTLTQGQSFTWNGTTVGTVTANSGGSLLLSFNSSATTAVVNGVLQSITYSNNSNDPSTPVTLNYAFNDGTTNSTGTNQAVVAINAVNDAPTLNGTGGDPIFNEADFTENGSAVDLFSGVSISTVESGQTITGFSFTVTNADSSDRITLAGTAIPLVSGGGLTATNGLSYNVSMSGSVATVTITGGSMTTASAQSVIDGMTYNSLSDNPSNAARVVTLTGITDSGGTSNGGVATTALGLSVTVLVNPVNDIPIATTSGGTTAYSEGTAVVVDSAFTLADIDNSSMAGASIAITGGLQSASDVLSFTNQNNITGSYNAGTGVLTLSGTATVAQYQAAIRSITFNTTSDDPSTTNRTVSITVNDGTNNSTTATKTLSVTPVNDAPTIIATGGMPIFSENGSPVDLFSGVTIDTVESAQTILGFTFTVSNAEASDRITLDGTAIALAAGASGTTVGGNGLSYAVSVTGGVATVTISGGSMTTGAAQSVIDGMSYSSVSDNPGAGNRIVTLTSIRDSGGVANGGSDTGTVSSIASVAITQVNDAAVLANSGSSVNFSAGGVTGVVIDNSLTVSDVDNTTLASANVAITSGLATGDVLSFTPNGAFGNITGSYTAGTLTLTSAGGTATLAEWQAALRSVTFSSTEASPSITPRTISFTINDGTDNSNTVTSSVNIVFAPTISNLNGDSVTFTEGGGAVLIDAGSNATVSDNDNTDFDGGNLTVSITAGAEASEDILTLDQAGGVTLSGLTAGSTVSVGGTVIGTLANNIGAGNDLSISFNNEATLARVATLLHALQYNNNNADDPTAGNRTVRVTLTDAAGGFISNPADVTVTVVALNDAPTLSATGNAPTFTENGAAVDLFSGVTIGTVESGQTISGFSFTVTNTLAGDRITLDGTAIALTAGTSGTTAGANGLSYAIAVTGGVATVTLTGGSMTTGAAQSLIDGMTYASLSDDPGTGNRVVTLTGITDSGGTANGGVATTAVLIAATVAVTPVNDAPLVGGVFGDTSAVTAGAGAQNITGFDDATVTNPDSSDYAGGSLSITQASGTANGIWAVDGILASSGADTRIAANESIMVGGVNIGTVHASNDGQGGNTLEITLNANATSERVQTLLRSLTYSAPSGLGDRSFTLALNDGDGVANGGVASSSGAFTLSINPNPPVIGNLSGDSVSTGNNVAVSIDQGANVTVIDADSGNFNGGNLTINVTSAGGLSGNFLLNAGLATSAGDGTIAVGETLSVGGVAIGMVTADGQGGSNLVITFNSAATAEHVQTLVRALQFQSSQAGEHSFSLTVSDASGGGSATSTAATFAVTVQAIPVNTIPGAQNVIDGTPHALGGISVADSDSATVTTTVSVGAGLGTFSTTGGATITGAGSNSIQISGSLADVNATLANLLYTPTVNASGAQTITVVTTDGANTDTDTILVSVSDRPTVAGLGGDSITYSAGQTVVLDSGLNATVSDAEGDFNGGNLTVSLSGGAVVGQDVLTLVAAGTTVSLPGGLTAGSAVSVGGIVIGTLSTTIAAGNDLVISFNGNATAERVQELVRALAYRNDAATPGVGTRTIDITLTDGSGNTSGANTVSVVIAAPVVVPPPVTVSDPTPVIVTVPPLLGATGSSNLGDSGTPVSNSIASITASNAGLGNQIAGSIIKSTVTGQLGNTSVIGNSGTPISAGLAAAQIGLGSVGGSLGFSMGADLVANDGFIDSGAGGGFGGATGGFFGTGAGGGLGGEATSDFEAPRGASAPDRSATDERELPQGQPDSQEDSRPVEGAASEGEQGAVRDGEEATDERVFGFSHELELAANSFDRQVEALGKALETYYPPTT</sequence>
<keyword evidence="4" id="KW-1185">Reference proteome</keyword>
<reference evidence="3 4" key="1">
    <citation type="submission" date="2016-10" db="EMBL/GenBank/DDBJ databases">
        <authorList>
            <person name="Varghese N."/>
            <person name="Submissions S."/>
        </authorList>
    </citation>
    <scope>NUCLEOTIDE SEQUENCE [LARGE SCALE GENOMIC DNA]</scope>
    <source>
        <strain evidence="3 4">CIP 109853</strain>
    </source>
</reference>
<comment type="caution">
    <text evidence="3">The sequence shown here is derived from an EMBL/GenBank/DDBJ whole genome shotgun (WGS) entry which is preliminary data.</text>
</comment>
<protein>
    <recommendedName>
        <fullName evidence="2">DUF4347 domain-containing protein</fullName>
    </recommendedName>
</protein>
<gene>
    <name evidence="3" type="ORF">SAMN05216600_116124</name>
</gene>
<name>A0ABY1BM88_9PSED</name>
<feature type="region of interest" description="Disordered" evidence="1">
    <location>
        <begin position="49"/>
        <end position="71"/>
    </location>
</feature>
<evidence type="ECO:0000256" key="1">
    <source>
        <dbReference type="SAM" id="MobiDB-lite"/>
    </source>
</evidence>
<organism evidence="3 4">
    <name type="scientific">Pseudomonas cuatrocienegasensis</name>
    <dbReference type="NCBI Taxonomy" id="543360"/>
    <lineage>
        <taxon>Bacteria</taxon>
        <taxon>Pseudomonadati</taxon>
        <taxon>Pseudomonadota</taxon>
        <taxon>Gammaproteobacteria</taxon>
        <taxon>Pseudomonadales</taxon>
        <taxon>Pseudomonadaceae</taxon>
        <taxon>Pseudomonas</taxon>
    </lineage>
</organism>
<evidence type="ECO:0000259" key="2">
    <source>
        <dbReference type="Pfam" id="PF14252"/>
    </source>
</evidence>
<evidence type="ECO:0000313" key="3">
    <source>
        <dbReference type="EMBL" id="SER17205.1"/>
    </source>
</evidence>
<accession>A0ABY1BM88</accession>
<feature type="domain" description="DUF4347" evidence="2">
    <location>
        <begin position="80"/>
        <end position="243"/>
    </location>
</feature>
<proteinExistence type="predicted"/>
<dbReference type="Proteomes" id="UP000198512">
    <property type="component" value="Unassembled WGS sequence"/>
</dbReference>
<dbReference type="PANTHER" id="PTHR14139">
    <property type="entry name" value="CALSYNTENIN"/>
    <property type="match status" value="1"/>
</dbReference>
<feature type="region of interest" description="Disordered" evidence="1">
    <location>
        <begin position="2198"/>
        <end position="2261"/>
    </location>
</feature>
<evidence type="ECO:0000313" key="4">
    <source>
        <dbReference type="Proteomes" id="UP000198512"/>
    </source>
</evidence>
<feature type="compositionally biased region" description="Basic and acidic residues" evidence="1">
    <location>
        <begin position="2248"/>
        <end position="2261"/>
    </location>
</feature>
<dbReference type="PANTHER" id="PTHR14139:SF2">
    <property type="entry name" value="CALSYNTENIN-1"/>
    <property type="match status" value="1"/>
</dbReference>
<dbReference type="EMBL" id="FOFP01000016">
    <property type="protein sequence ID" value="SER17205.1"/>
    <property type="molecule type" value="Genomic_DNA"/>
</dbReference>
<dbReference type="RefSeq" id="WP_069518417.1">
    <property type="nucleotide sequence ID" value="NZ_FOFP01000016.1"/>
</dbReference>
<dbReference type="Pfam" id="PF14252">
    <property type="entry name" value="DUF4347"/>
    <property type="match status" value="1"/>
</dbReference>
<dbReference type="InterPro" id="IPR025592">
    <property type="entry name" value="DUF4347"/>
</dbReference>